<evidence type="ECO:0000313" key="1">
    <source>
        <dbReference type="Proteomes" id="UP000095286"/>
    </source>
</evidence>
<dbReference type="WBParaSite" id="RSKR_0000016500.1">
    <property type="protein sequence ID" value="RSKR_0000016500.1"/>
    <property type="gene ID" value="RSKR_0000016500"/>
</dbReference>
<proteinExistence type="predicted"/>
<sequence>MRRSNIKANVVSNESFERIGILVFSATRTAAIKNHLNLLVKYRPDSKQFPIIVSIDGYSEQLTKYVQTFSGEHEQIFSWNHDQNQTLVRNKQNYFLIAHHYKYGLDRIFREYNFDKVIVTEEDLDISSDFFLYFYSMRKVLDNDPSIMCISAWNDNGGKNLINPKETLSFHRTDFFPGLGWMLKRSFWEEMSPIWPEAYWDDFLREPKTRQLRSCVYPEIPRTLHNQAVAGRGSSNGLFRSYLSNIMLSTGNITYHDFDGTNLIKGNYDNSLWNEISNSQQITIDQIANISHLTDNLSYSCIYTDPRDYIKLAKQYGLMPDIRGGGMTRTSYYGIITFFVKNKRFYLIPPNITQESFNQDPHESLYNKDWYGKTLYLEFEETYCKNKRIQLPRPCDPANKIFKHSFLTRYEQKKLDAYKDMIVY</sequence>
<accession>A0AC35TFZ4</accession>
<dbReference type="Proteomes" id="UP000095286">
    <property type="component" value="Unplaced"/>
</dbReference>
<name>A0AC35TFZ4_9BILA</name>
<protein>
    <submittedName>
        <fullName evidence="2">Alpha-1,3-mannosyl-glycoprotein 2-beta-N-acetylglucosaminyltransferase</fullName>
    </submittedName>
</protein>
<reference evidence="2" key="1">
    <citation type="submission" date="2016-11" db="UniProtKB">
        <authorList>
            <consortium name="WormBaseParasite"/>
        </authorList>
    </citation>
    <scope>IDENTIFICATION</scope>
    <source>
        <strain evidence="2">KR3021</strain>
    </source>
</reference>
<evidence type="ECO:0000313" key="2">
    <source>
        <dbReference type="WBParaSite" id="RSKR_0000016500.1"/>
    </source>
</evidence>
<organism evidence="1 2">
    <name type="scientific">Rhabditophanes sp. KR3021</name>
    <dbReference type="NCBI Taxonomy" id="114890"/>
    <lineage>
        <taxon>Eukaryota</taxon>
        <taxon>Metazoa</taxon>
        <taxon>Ecdysozoa</taxon>
        <taxon>Nematoda</taxon>
        <taxon>Chromadorea</taxon>
        <taxon>Rhabditida</taxon>
        <taxon>Tylenchina</taxon>
        <taxon>Panagrolaimomorpha</taxon>
        <taxon>Strongyloidoidea</taxon>
        <taxon>Alloionematidae</taxon>
        <taxon>Rhabditophanes</taxon>
    </lineage>
</organism>